<sequence>MNKTWLTVIARAIDSEQELFPLNRTWQAIHQEYNIGLTQAKKLLLTYQDKLELRELVNKISGIDLQQVAPSELTGMQREQVLTLAINEKLAGQSVKKNRLATKSLPGRALKLNGELYRLPDNCHCDMALENIVSVEHQSIWIVENYRCFDQLGAIKLDESAALTEPLVVFRGDHVYQAGTVLSLIEKFQLPVWVMGDLDPKGLSIAQSYPNFAGLIAPDMQALEAYFNNPGKANHKLYEKQLAGCRKALSDTRYPIIETCWQLMKQHQAGIVQEHWLVGDTTLSLHPA</sequence>
<evidence type="ECO:0000313" key="2">
    <source>
        <dbReference type="EMBL" id="OAI27881.1"/>
    </source>
</evidence>
<evidence type="ECO:0000259" key="1">
    <source>
        <dbReference type="Pfam" id="PF23947"/>
    </source>
</evidence>
<dbReference type="InterPro" id="IPR036078">
    <property type="entry name" value="Spo11/TopoVI_A_sf"/>
</dbReference>
<dbReference type="Pfam" id="PF23947">
    <property type="entry name" value="DUF7281"/>
    <property type="match status" value="1"/>
</dbReference>
<proteinExistence type="predicted"/>
<dbReference type="GO" id="GO:0005694">
    <property type="term" value="C:chromosome"/>
    <property type="evidence" value="ECO:0007669"/>
    <property type="project" value="InterPro"/>
</dbReference>
<keyword evidence="3" id="KW-1185">Reference proteome</keyword>
<dbReference type="EMBL" id="LUUL01000061">
    <property type="protein sequence ID" value="OAI27881.1"/>
    <property type="molecule type" value="Genomic_DNA"/>
</dbReference>
<gene>
    <name evidence="2" type="ORF">A1356_07820</name>
</gene>
<feature type="domain" description="DUF7281" evidence="1">
    <location>
        <begin position="105"/>
        <end position="284"/>
    </location>
</feature>
<dbReference type="SUPFAM" id="SSF56726">
    <property type="entry name" value="DNA topoisomerase IV, alpha subunit"/>
    <property type="match status" value="1"/>
</dbReference>
<name>A0AA91DEH9_9GAMM</name>
<reference evidence="2 3" key="1">
    <citation type="submission" date="2016-03" db="EMBL/GenBank/DDBJ databases">
        <authorList>
            <person name="Heylen K."/>
            <person name="De Vos P."/>
            <person name="Vekeman B."/>
        </authorList>
    </citation>
    <scope>NUCLEOTIDE SEQUENCE [LARGE SCALE GENOMIC DNA]</scope>
    <source>
        <strain evidence="2 3">R-49807</strain>
    </source>
</reference>
<dbReference type="Proteomes" id="UP000077734">
    <property type="component" value="Unassembled WGS sequence"/>
</dbReference>
<evidence type="ECO:0000313" key="3">
    <source>
        <dbReference type="Proteomes" id="UP000077734"/>
    </source>
</evidence>
<dbReference type="InterPro" id="IPR055705">
    <property type="entry name" value="DUF7281"/>
</dbReference>
<comment type="caution">
    <text evidence="2">The sequence shown here is derived from an EMBL/GenBank/DDBJ whole genome shotgun (WGS) entry which is preliminary data.</text>
</comment>
<dbReference type="RefSeq" id="WP_064025878.1">
    <property type="nucleotide sequence ID" value="NZ_LUUL01000061.1"/>
</dbReference>
<accession>A0AA91DEH9</accession>
<protein>
    <recommendedName>
        <fullName evidence="1">DUF7281 domain-containing protein</fullName>
    </recommendedName>
</protein>
<dbReference type="AlphaFoldDB" id="A0AA91DEH9"/>
<dbReference type="GO" id="GO:0003677">
    <property type="term" value="F:DNA binding"/>
    <property type="evidence" value="ECO:0007669"/>
    <property type="project" value="InterPro"/>
</dbReference>
<organism evidence="2 3">
    <name type="scientific">Methylomonas koyamae</name>
    <dbReference type="NCBI Taxonomy" id="702114"/>
    <lineage>
        <taxon>Bacteria</taxon>
        <taxon>Pseudomonadati</taxon>
        <taxon>Pseudomonadota</taxon>
        <taxon>Gammaproteobacteria</taxon>
        <taxon>Methylococcales</taxon>
        <taxon>Methylococcaceae</taxon>
        <taxon>Methylomonas</taxon>
    </lineage>
</organism>